<name>A0A6S7HSB4_PARCT</name>
<comment type="caution">
    <text evidence="3">The sequence shown here is derived from an EMBL/GenBank/DDBJ whole genome shotgun (WGS) entry which is preliminary data.</text>
</comment>
<dbReference type="InterPro" id="IPR000477">
    <property type="entry name" value="RT_dom"/>
</dbReference>
<evidence type="ECO:0000313" key="4">
    <source>
        <dbReference type="Proteomes" id="UP001152795"/>
    </source>
</evidence>
<proteinExistence type="predicted"/>
<dbReference type="Pfam" id="PF03372">
    <property type="entry name" value="Exo_endo_phos"/>
    <property type="match status" value="1"/>
</dbReference>
<protein>
    <submittedName>
        <fullName evidence="3">Uncharacterized protein</fullName>
    </submittedName>
</protein>
<dbReference type="AlphaFoldDB" id="A0A6S7HSB4"/>
<evidence type="ECO:0000259" key="2">
    <source>
        <dbReference type="Pfam" id="PF03372"/>
    </source>
</evidence>
<dbReference type="OrthoDB" id="5985125at2759"/>
<organism evidence="3 4">
    <name type="scientific">Paramuricea clavata</name>
    <name type="common">Red gorgonian</name>
    <name type="synonym">Violescent sea-whip</name>
    <dbReference type="NCBI Taxonomy" id="317549"/>
    <lineage>
        <taxon>Eukaryota</taxon>
        <taxon>Metazoa</taxon>
        <taxon>Cnidaria</taxon>
        <taxon>Anthozoa</taxon>
        <taxon>Octocorallia</taxon>
        <taxon>Malacalcyonacea</taxon>
        <taxon>Plexauridae</taxon>
        <taxon>Paramuricea</taxon>
    </lineage>
</organism>
<keyword evidence="4" id="KW-1185">Reference proteome</keyword>
<dbReference type="CDD" id="cd01650">
    <property type="entry name" value="RT_nLTR_like"/>
    <property type="match status" value="1"/>
</dbReference>
<dbReference type="PANTHER" id="PTHR47510:SF3">
    <property type="entry name" value="ENDO_EXONUCLEASE_PHOSPHATASE DOMAIN-CONTAINING PROTEIN"/>
    <property type="match status" value="1"/>
</dbReference>
<accession>A0A6S7HSB4</accession>
<dbReference type="SUPFAM" id="SSF56672">
    <property type="entry name" value="DNA/RNA polymerases"/>
    <property type="match status" value="1"/>
</dbReference>
<dbReference type="SUPFAM" id="SSF56219">
    <property type="entry name" value="DNase I-like"/>
    <property type="match status" value="1"/>
</dbReference>
<dbReference type="Gene3D" id="3.60.10.10">
    <property type="entry name" value="Endonuclease/exonuclease/phosphatase"/>
    <property type="match status" value="1"/>
</dbReference>
<sequence>MVSEGVSFKSSFVIFIILTILIKNLPKDTRNDTHINQVNIEKLVAAWETCQVKISSVVPKSAIERDLKARQILTPSSKCVLAIRLLNCCLAANLILLCNDVNENPGPDQVNVSEIKGLRIIHLNVCSLCNKMAEIRLFCDRHKPHILSLNETWLDGSFPDNQMSLAGYRLIRQDRDCYGGGVAVYVDELALDFERLEVITDIEVIWFELKPSKGKNILFGAFYRPPNFDAIIFVDKLEEMLRTFARDDIEMVLLGDFNFNLACTASLNTSARRFLRATRRFCLQQLIKKPTRVTEISSSLIDLIFTTKPELYRSGVFPVGFTDHFAIFGVRKLHRVKSLPPKFIRARNYKHFDTDLFKCDISHVPWDIIEMENDPEFAWNLFKDMFMSVADKHAPIIEKRVRERIVKDFVIREVSVAFVVNELTTFKLSKATGLDGITARLLKDSGSVLAKPIAHIENLTITTGQIPSEWKEAKVIPVYKKGKRNDTDNYRPISVLPLISKVMERAIQLQLLNFIKENNILSTHQSGFRKQHSTETTVVSLVDKILDNMDKQKTTGAVFIDLKKAFDLVDLDCLLYKLEHYGIRGSSLHWFQNYLTTRSQRVKFGQDLSDSANVLQNDFNRLVIWLEQNRLVISEEKTKTMLFGTKKKLDAAQDLNIRLYGQNIKQVEQFTYLGVVLDKHLNWKDHVEEMSMNIGTRLKIMSRIRAFLTLEAAKAVYNGLILPIFDYCD</sequence>
<evidence type="ECO:0000313" key="3">
    <source>
        <dbReference type="EMBL" id="CAB4008026.1"/>
    </source>
</evidence>
<feature type="domain" description="Reverse transcriptase" evidence="1">
    <location>
        <begin position="482"/>
        <end position="601"/>
    </location>
</feature>
<dbReference type="Proteomes" id="UP001152795">
    <property type="component" value="Unassembled WGS sequence"/>
</dbReference>
<feature type="non-terminal residue" evidence="3">
    <location>
        <position position="1"/>
    </location>
</feature>
<evidence type="ECO:0000259" key="1">
    <source>
        <dbReference type="Pfam" id="PF00078"/>
    </source>
</evidence>
<reference evidence="3" key="1">
    <citation type="submission" date="2020-04" db="EMBL/GenBank/DDBJ databases">
        <authorList>
            <person name="Alioto T."/>
            <person name="Alioto T."/>
            <person name="Gomez Garrido J."/>
        </authorList>
    </citation>
    <scope>NUCLEOTIDE SEQUENCE</scope>
    <source>
        <strain evidence="3">A484AB</strain>
    </source>
</reference>
<dbReference type="PANTHER" id="PTHR47510">
    <property type="entry name" value="REVERSE TRANSCRIPTASE DOMAIN-CONTAINING PROTEIN"/>
    <property type="match status" value="1"/>
</dbReference>
<dbReference type="Pfam" id="PF00078">
    <property type="entry name" value="RVT_1"/>
    <property type="match status" value="1"/>
</dbReference>
<dbReference type="EMBL" id="CACRXK020005997">
    <property type="protein sequence ID" value="CAB4008026.1"/>
    <property type="molecule type" value="Genomic_DNA"/>
</dbReference>
<dbReference type="InterPro" id="IPR005135">
    <property type="entry name" value="Endo/exonuclease/phosphatase"/>
</dbReference>
<feature type="domain" description="Endonuclease/exonuclease/phosphatase" evidence="2">
    <location>
        <begin position="124"/>
        <end position="324"/>
    </location>
</feature>
<gene>
    <name evidence="3" type="ORF">PACLA_8A065521</name>
</gene>
<dbReference type="InterPro" id="IPR036691">
    <property type="entry name" value="Endo/exonu/phosph_ase_sf"/>
</dbReference>
<dbReference type="InterPro" id="IPR043502">
    <property type="entry name" value="DNA/RNA_pol_sf"/>
</dbReference>
<dbReference type="GO" id="GO:0003824">
    <property type="term" value="F:catalytic activity"/>
    <property type="evidence" value="ECO:0007669"/>
    <property type="project" value="InterPro"/>
</dbReference>